<keyword evidence="7 8" id="KW-0407">Ion channel</keyword>
<feature type="compositionally biased region" description="Basic and acidic residues" evidence="9">
    <location>
        <begin position="498"/>
        <end position="510"/>
    </location>
</feature>
<feature type="region of interest" description="Disordered" evidence="9">
    <location>
        <begin position="498"/>
        <end position="537"/>
    </location>
</feature>
<dbReference type="Proteomes" id="UP001516400">
    <property type="component" value="Unassembled WGS sequence"/>
</dbReference>
<comment type="similarity">
    <text evidence="8">Belongs to the two pore domain potassium channel (TC 1.A.1.8) family.</text>
</comment>
<feature type="region of interest" description="Disordered" evidence="9">
    <location>
        <begin position="553"/>
        <end position="602"/>
    </location>
</feature>
<dbReference type="PRINTS" id="PR01333">
    <property type="entry name" value="2POREKCHANEL"/>
</dbReference>
<keyword evidence="3 8" id="KW-0812">Transmembrane</keyword>
<feature type="compositionally biased region" description="Polar residues" evidence="9">
    <location>
        <begin position="527"/>
        <end position="537"/>
    </location>
</feature>
<evidence type="ECO:0000256" key="8">
    <source>
        <dbReference type="RuleBase" id="RU003857"/>
    </source>
</evidence>
<evidence type="ECO:0000313" key="12">
    <source>
        <dbReference type="EMBL" id="KAL3267518.1"/>
    </source>
</evidence>
<feature type="transmembrane region" description="Helical" evidence="10">
    <location>
        <begin position="233"/>
        <end position="258"/>
    </location>
</feature>
<keyword evidence="5 8" id="KW-0406">Ion transport</keyword>
<evidence type="ECO:0000313" key="13">
    <source>
        <dbReference type="Proteomes" id="UP001516400"/>
    </source>
</evidence>
<evidence type="ECO:0000256" key="3">
    <source>
        <dbReference type="ARBA" id="ARBA00022692"/>
    </source>
</evidence>
<evidence type="ECO:0000256" key="2">
    <source>
        <dbReference type="ARBA" id="ARBA00022448"/>
    </source>
</evidence>
<accession>A0ABD2MMG4</accession>
<feature type="transmembrane region" description="Helical" evidence="10">
    <location>
        <begin position="120"/>
        <end position="141"/>
    </location>
</feature>
<name>A0ABD2MMG4_9CUCU</name>
<feature type="compositionally biased region" description="Polar residues" evidence="9">
    <location>
        <begin position="555"/>
        <end position="570"/>
    </location>
</feature>
<proteinExistence type="inferred from homology"/>
<feature type="domain" description="Potassium channel" evidence="11">
    <location>
        <begin position="81"/>
        <end position="141"/>
    </location>
</feature>
<comment type="caution">
    <text evidence="12">The sequence shown here is derived from an EMBL/GenBank/DDBJ whole genome shotgun (WGS) entry which is preliminary data.</text>
</comment>
<dbReference type="InterPro" id="IPR003280">
    <property type="entry name" value="2pore_dom_K_chnl"/>
</dbReference>
<dbReference type="PANTHER" id="PTHR11003">
    <property type="entry name" value="POTASSIUM CHANNEL, SUBFAMILY K"/>
    <property type="match status" value="1"/>
</dbReference>
<dbReference type="InterPro" id="IPR013099">
    <property type="entry name" value="K_chnl_dom"/>
</dbReference>
<feature type="transmembrane region" description="Helical" evidence="10">
    <location>
        <begin position="201"/>
        <end position="221"/>
    </location>
</feature>
<keyword evidence="4 10" id="KW-1133">Transmembrane helix</keyword>
<feature type="transmembrane region" description="Helical" evidence="10">
    <location>
        <begin position="89"/>
        <end position="108"/>
    </location>
</feature>
<dbReference type="Gene3D" id="1.10.287.70">
    <property type="match status" value="1"/>
</dbReference>
<evidence type="ECO:0000259" key="11">
    <source>
        <dbReference type="Pfam" id="PF07885"/>
    </source>
</evidence>
<keyword evidence="2 8" id="KW-0813">Transport</keyword>
<dbReference type="GO" id="GO:0034220">
    <property type="term" value="P:monoatomic ion transmembrane transport"/>
    <property type="evidence" value="ECO:0007669"/>
    <property type="project" value="UniProtKB-KW"/>
</dbReference>
<feature type="compositionally biased region" description="Polar residues" evidence="9">
    <location>
        <begin position="580"/>
        <end position="595"/>
    </location>
</feature>
<dbReference type="SUPFAM" id="SSF81324">
    <property type="entry name" value="Voltage-gated potassium channels"/>
    <property type="match status" value="2"/>
</dbReference>
<dbReference type="PANTHER" id="PTHR11003:SF352">
    <property type="entry name" value="BCDNA.GH04802-RELATED"/>
    <property type="match status" value="1"/>
</dbReference>
<protein>
    <recommendedName>
        <fullName evidence="11">Potassium channel domain-containing protein</fullName>
    </recommendedName>
</protein>
<sequence length="689" mass="79312">MMSTKNFIIVLLIFCLYVLLGTMIFHGVELEEEMKRIHKEVEERQHVIDIVKKYHQTPDENIELFDTLEEYCGKPILNVTTEIIPKWDFYHSLFFVLTVVSTIGYGNLAPTSMFGRVFMIFYALVGIPINGFIMIALGDFFGKSFTKLYNRWKDSKRLMQVDPSTLGLVAQIILYLVPGFTFFIFVPSIVISAYEGWDYDVAVYYSFVTLTTIGFGDYVAGTGQEELGYFHYNFYRIFLLVWIIGGLGYVVMILNFIAKGMRSKKLQQFEHRIATNIMKTPTKIRQELRSILEEFLMVRVKKVYKEFDYKPQPILRSQSCPDLTIYRPLSFPNYLDRKRAFSECQDTFVLQRIQSDTDLERIDKELTFRGTDQQADLLIKVVDALSINEYIESEPGCYEGLSDKEILASEQYESTWSIPSPRISTALPPFRSRAASDVKYPSHPRLYSENEHTWYGQTSLSKYAKLIKDEKNRLNTPEDIQKGTPSFFQRIKNTLLPKQEKNTDVEKANEQSKTYQVFPDEARAKRQSTLSQNQQEQILENTSVADLIRALSALSDPTPSTSQQENSTKMQRSRRMPIRSNFQNRRSSLMPSNTPAPNPLKSIRRSSLIPASDLSRYVASSSGSYNLGAPRRSSLAPVSEFPPPYHQVAQPGSTYPLSPSKIRRFSVRPVTNVNVTPQRYSRKESEDPY</sequence>
<organism evidence="12 13">
    <name type="scientific">Cryptolaemus montrouzieri</name>
    <dbReference type="NCBI Taxonomy" id="559131"/>
    <lineage>
        <taxon>Eukaryota</taxon>
        <taxon>Metazoa</taxon>
        <taxon>Ecdysozoa</taxon>
        <taxon>Arthropoda</taxon>
        <taxon>Hexapoda</taxon>
        <taxon>Insecta</taxon>
        <taxon>Pterygota</taxon>
        <taxon>Neoptera</taxon>
        <taxon>Endopterygota</taxon>
        <taxon>Coleoptera</taxon>
        <taxon>Polyphaga</taxon>
        <taxon>Cucujiformia</taxon>
        <taxon>Coccinelloidea</taxon>
        <taxon>Coccinellidae</taxon>
        <taxon>Scymninae</taxon>
        <taxon>Scymnini</taxon>
        <taxon>Cryptolaemus</taxon>
    </lineage>
</organism>
<evidence type="ECO:0000256" key="9">
    <source>
        <dbReference type="SAM" id="MobiDB-lite"/>
    </source>
</evidence>
<comment type="subcellular location">
    <subcellularLocation>
        <location evidence="1">Membrane</location>
        <topology evidence="1">Multi-pass membrane protein</topology>
    </subcellularLocation>
</comment>
<evidence type="ECO:0000256" key="5">
    <source>
        <dbReference type="ARBA" id="ARBA00023065"/>
    </source>
</evidence>
<feature type="transmembrane region" description="Helical" evidence="10">
    <location>
        <begin position="172"/>
        <end position="194"/>
    </location>
</feature>
<dbReference type="EMBL" id="JABFTP020000001">
    <property type="protein sequence ID" value="KAL3267518.1"/>
    <property type="molecule type" value="Genomic_DNA"/>
</dbReference>
<dbReference type="Pfam" id="PF07885">
    <property type="entry name" value="Ion_trans_2"/>
    <property type="match status" value="2"/>
</dbReference>
<dbReference type="AlphaFoldDB" id="A0ABD2MMG4"/>
<dbReference type="GO" id="GO:0016020">
    <property type="term" value="C:membrane"/>
    <property type="evidence" value="ECO:0007669"/>
    <property type="project" value="UniProtKB-SubCell"/>
</dbReference>
<keyword evidence="13" id="KW-1185">Reference proteome</keyword>
<evidence type="ECO:0000256" key="7">
    <source>
        <dbReference type="ARBA" id="ARBA00023303"/>
    </source>
</evidence>
<reference evidence="12 13" key="1">
    <citation type="journal article" date="2021" name="BMC Biol.">
        <title>Horizontally acquired antibacterial genes associated with adaptive radiation of ladybird beetles.</title>
        <authorList>
            <person name="Li H.S."/>
            <person name="Tang X.F."/>
            <person name="Huang Y.H."/>
            <person name="Xu Z.Y."/>
            <person name="Chen M.L."/>
            <person name="Du X.Y."/>
            <person name="Qiu B.Y."/>
            <person name="Chen P.T."/>
            <person name="Zhang W."/>
            <person name="Slipinski A."/>
            <person name="Escalona H.E."/>
            <person name="Waterhouse R.M."/>
            <person name="Zwick A."/>
            <person name="Pang H."/>
        </authorList>
    </citation>
    <scope>NUCLEOTIDE SEQUENCE [LARGE SCALE GENOMIC DNA]</scope>
    <source>
        <strain evidence="12">SYSU2018</strain>
    </source>
</reference>
<evidence type="ECO:0000256" key="1">
    <source>
        <dbReference type="ARBA" id="ARBA00004141"/>
    </source>
</evidence>
<evidence type="ECO:0000256" key="6">
    <source>
        <dbReference type="ARBA" id="ARBA00023136"/>
    </source>
</evidence>
<keyword evidence="6 10" id="KW-0472">Membrane</keyword>
<feature type="domain" description="Potassium channel" evidence="11">
    <location>
        <begin position="173"/>
        <end position="259"/>
    </location>
</feature>
<evidence type="ECO:0000256" key="4">
    <source>
        <dbReference type="ARBA" id="ARBA00022989"/>
    </source>
</evidence>
<evidence type="ECO:0000256" key="10">
    <source>
        <dbReference type="SAM" id="Phobius"/>
    </source>
</evidence>
<gene>
    <name evidence="12" type="ORF">HHI36_011641</name>
</gene>
<feature type="transmembrane region" description="Helical" evidence="10">
    <location>
        <begin position="7"/>
        <end position="28"/>
    </location>
</feature>